<dbReference type="InterPro" id="IPR001694">
    <property type="entry name" value="NADH_UbQ_OxRdtase_su1/FPO"/>
</dbReference>
<dbReference type="AlphaFoldDB" id="A0A7C4KI74"/>
<comment type="catalytic activity">
    <reaction evidence="5">
        <text>a quinone + NADH + 5 H(+)(in) = a quinol + NAD(+) + 4 H(+)(out)</text>
        <dbReference type="Rhea" id="RHEA:57888"/>
        <dbReference type="ChEBI" id="CHEBI:15378"/>
        <dbReference type="ChEBI" id="CHEBI:24646"/>
        <dbReference type="ChEBI" id="CHEBI:57540"/>
        <dbReference type="ChEBI" id="CHEBI:57945"/>
        <dbReference type="ChEBI" id="CHEBI:132124"/>
    </reaction>
</comment>
<dbReference type="EC" id="7.1.1.-" evidence="5"/>
<keyword evidence="8" id="KW-0560">Oxidoreductase</keyword>
<keyword evidence="4 5" id="KW-0472">Membrane</keyword>
<organism evidence="8">
    <name type="scientific">Anaerolinea thermolimosa</name>
    <dbReference type="NCBI Taxonomy" id="229919"/>
    <lineage>
        <taxon>Bacteria</taxon>
        <taxon>Bacillati</taxon>
        <taxon>Chloroflexota</taxon>
        <taxon>Anaerolineae</taxon>
        <taxon>Anaerolineales</taxon>
        <taxon>Anaerolineaceae</taxon>
        <taxon>Anaerolinea</taxon>
    </lineage>
</organism>
<gene>
    <name evidence="5 8" type="primary">nuoH</name>
    <name evidence="8" type="ORF">ENT37_03095</name>
</gene>
<protein>
    <recommendedName>
        <fullName evidence="5">NADH-quinone oxidoreductase subunit H</fullName>
        <ecNumber evidence="5">7.1.1.-</ecNumber>
    </recommendedName>
    <alternativeName>
        <fullName evidence="5">NADH dehydrogenase I subunit H</fullName>
    </alternativeName>
    <alternativeName>
        <fullName evidence="5">NDH-1 subunit H</fullName>
    </alternativeName>
</protein>
<feature type="transmembrane region" description="Helical" evidence="5">
    <location>
        <begin position="223"/>
        <end position="240"/>
    </location>
</feature>
<feature type="transmembrane region" description="Helical" evidence="5">
    <location>
        <begin position="152"/>
        <end position="171"/>
    </location>
</feature>
<keyword evidence="2 5" id="KW-0812">Transmembrane</keyword>
<evidence type="ECO:0000256" key="1">
    <source>
        <dbReference type="ARBA" id="ARBA00004141"/>
    </source>
</evidence>
<dbReference type="EMBL" id="DSYK01000159">
    <property type="protein sequence ID" value="HGS20839.1"/>
    <property type="molecule type" value="Genomic_DNA"/>
</dbReference>
<keyword evidence="3 5" id="KW-1133">Transmembrane helix</keyword>
<comment type="function">
    <text evidence="5">NDH-1 shuttles electrons from NADH, via FMN and iron-sulfur (Fe-S) centers, to quinones in the respiratory chain. The immediate electron acceptor for the enzyme in this species is believed to be ubiquinone. Couples the redox reaction to proton translocation (for every two electrons transferred, four hydrogen ions are translocated across the cytoplasmic membrane), and thus conserves the redox energy in a proton gradient. This subunit may bind ubiquinone.</text>
</comment>
<dbReference type="GO" id="GO:0048038">
    <property type="term" value="F:quinone binding"/>
    <property type="evidence" value="ECO:0007669"/>
    <property type="project" value="UniProtKB-KW"/>
</dbReference>
<evidence type="ECO:0000256" key="6">
    <source>
        <dbReference type="RuleBase" id="RU000471"/>
    </source>
</evidence>
<comment type="subunit">
    <text evidence="5">NDH-1 is composed of 14 different subunits. Subunits NuoA, H, J, K, L, M, N constitute the membrane sector of the complex.</text>
</comment>
<dbReference type="PROSITE" id="PS00668">
    <property type="entry name" value="COMPLEX1_ND1_2"/>
    <property type="match status" value="1"/>
</dbReference>
<feature type="region of interest" description="Disordered" evidence="7">
    <location>
        <begin position="401"/>
        <end position="422"/>
    </location>
</feature>
<keyword evidence="5" id="KW-0830">Ubiquinone</keyword>
<accession>A0A7C4KI74</accession>
<evidence type="ECO:0000256" key="2">
    <source>
        <dbReference type="ARBA" id="ARBA00022692"/>
    </source>
</evidence>
<dbReference type="NCBIfam" id="NF004741">
    <property type="entry name" value="PRK06076.1-2"/>
    <property type="match status" value="1"/>
</dbReference>
<evidence type="ECO:0000313" key="8">
    <source>
        <dbReference type="EMBL" id="HGS20839.1"/>
    </source>
</evidence>
<comment type="caution">
    <text evidence="8">The sequence shown here is derived from an EMBL/GenBank/DDBJ whole genome shotgun (WGS) entry which is preliminary data.</text>
</comment>
<feature type="transmembrane region" description="Helical" evidence="5">
    <location>
        <begin position="307"/>
        <end position="328"/>
    </location>
</feature>
<evidence type="ECO:0000256" key="4">
    <source>
        <dbReference type="ARBA" id="ARBA00023136"/>
    </source>
</evidence>
<proteinExistence type="inferred from homology"/>
<comment type="subcellular location">
    <subcellularLocation>
        <location evidence="5 6">Cell membrane</location>
        <topology evidence="5 6">Multi-pass membrane protein</topology>
    </subcellularLocation>
    <subcellularLocation>
        <location evidence="1">Membrane</location>
        <topology evidence="1">Multi-pass membrane protein</topology>
    </subcellularLocation>
</comment>
<dbReference type="PANTHER" id="PTHR11432:SF3">
    <property type="entry name" value="NADH-UBIQUINONE OXIDOREDUCTASE CHAIN 1"/>
    <property type="match status" value="1"/>
</dbReference>
<dbReference type="Pfam" id="PF00146">
    <property type="entry name" value="NADHdh"/>
    <property type="match status" value="1"/>
</dbReference>
<comment type="similarity">
    <text evidence="5 6">Belongs to the complex I subunit 1 family.</text>
</comment>
<feature type="transmembrane region" description="Helical" evidence="5">
    <location>
        <begin position="124"/>
        <end position="146"/>
    </location>
</feature>
<keyword evidence="5 6" id="KW-0520">NAD</keyword>
<dbReference type="GO" id="GO:0003954">
    <property type="term" value="F:NADH dehydrogenase activity"/>
    <property type="evidence" value="ECO:0007669"/>
    <property type="project" value="TreeGrafter"/>
</dbReference>
<reference evidence="8" key="1">
    <citation type="journal article" date="2020" name="mSystems">
        <title>Genome- and Community-Level Interaction Insights into Carbon Utilization and Element Cycling Functions of Hydrothermarchaeota in Hydrothermal Sediment.</title>
        <authorList>
            <person name="Zhou Z."/>
            <person name="Liu Y."/>
            <person name="Xu W."/>
            <person name="Pan J."/>
            <person name="Luo Z.H."/>
            <person name="Li M."/>
        </authorList>
    </citation>
    <scope>NUCLEOTIDE SEQUENCE [LARGE SCALE GENOMIC DNA]</scope>
    <source>
        <strain evidence="8">SpSt-573</strain>
    </source>
</reference>
<name>A0A7C4KI74_9CHLR</name>
<feature type="transmembrane region" description="Helical" evidence="5">
    <location>
        <begin position="340"/>
        <end position="360"/>
    </location>
</feature>
<feature type="transmembrane region" description="Helical" evidence="5">
    <location>
        <begin position="47"/>
        <end position="71"/>
    </location>
</feature>
<dbReference type="PANTHER" id="PTHR11432">
    <property type="entry name" value="NADH DEHYDROGENASE SUBUNIT 1"/>
    <property type="match status" value="1"/>
</dbReference>
<evidence type="ECO:0000256" key="3">
    <source>
        <dbReference type="ARBA" id="ARBA00022989"/>
    </source>
</evidence>
<dbReference type="GO" id="GO:0016655">
    <property type="term" value="F:oxidoreductase activity, acting on NAD(P)H, quinone or similar compound as acceptor"/>
    <property type="evidence" value="ECO:0007669"/>
    <property type="project" value="UniProtKB-UniRule"/>
</dbReference>
<keyword evidence="5" id="KW-1278">Translocase</keyword>
<sequence>MPGAKEPWSGCEEDSVTPWYQDPVQFIAEWLRGVLLGWGMPPDGVELVLTVLGAGTIALLAMLWVVFLIWYERKLIGRIQDRFGPNRVGPWGIFQPIADMLKIFTKEYITPEGVDRVSYNLAPVLAVASVLLIWAVIPFTMTVMGVNLNVGLVYIIASGGLGVLGIILAGWSSNNKYALLGGFRAVAQLVSYEVPMVVSLLIPVILAGSLGVNDIVMAQRIPYLISAPVAALIFFITSMAETGRSPFDLTEAESEIVAGFNIEYSGLKFGMFYVAEFLHAFTVSLLFATLFLGGWRGPLAEQIPLLGFVYLVVKTFVVYFVVILFRGSLPRFRIDQMMDLNWKLLTPLALVSLIVSALVAKPLEGMPVAQTLALLVSNGIVLILFIEGTGKKVQRRREIVGKPRPLAVPHPEEQQGAQSTGG</sequence>
<dbReference type="GO" id="GO:0005886">
    <property type="term" value="C:plasma membrane"/>
    <property type="evidence" value="ECO:0007669"/>
    <property type="project" value="UniProtKB-SubCell"/>
</dbReference>
<keyword evidence="5" id="KW-0874">Quinone</keyword>
<dbReference type="InterPro" id="IPR018086">
    <property type="entry name" value="NADH_UbQ_OxRdtase_su1_CS"/>
</dbReference>
<dbReference type="HAMAP" id="MF_01350">
    <property type="entry name" value="NDH1_NuoH"/>
    <property type="match status" value="1"/>
</dbReference>
<evidence type="ECO:0000256" key="5">
    <source>
        <dbReference type="HAMAP-Rule" id="MF_01350"/>
    </source>
</evidence>
<feature type="transmembrane region" description="Helical" evidence="5">
    <location>
        <begin position="366"/>
        <end position="386"/>
    </location>
</feature>
<feature type="transmembrane region" description="Helical" evidence="5">
    <location>
        <begin position="192"/>
        <end position="211"/>
    </location>
</feature>
<evidence type="ECO:0000256" key="7">
    <source>
        <dbReference type="SAM" id="MobiDB-lite"/>
    </source>
</evidence>
<dbReference type="PROSITE" id="PS00667">
    <property type="entry name" value="COMPLEX1_ND1_1"/>
    <property type="match status" value="1"/>
</dbReference>
<dbReference type="GO" id="GO:0009060">
    <property type="term" value="P:aerobic respiration"/>
    <property type="evidence" value="ECO:0007669"/>
    <property type="project" value="TreeGrafter"/>
</dbReference>
<keyword evidence="5" id="KW-1003">Cell membrane</keyword>
<feature type="transmembrane region" description="Helical" evidence="5">
    <location>
        <begin position="272"/>
        <end position="295"/>
    </location>
</feature>